<dbReference type="Gene3D" id="3.30.565.10">
    <property type="entry name" value="Histidine kinase-like ATPase, C-terminal domain"/>
    <property type="match status" value="1"/>
</dbReference>
<feature type="region of interest" description="Disordered" evidence="9">
    <location>
        <begin position="416"/>
        <end position="444"/>
    </location>
</feature>
<dbReference type="InterPro" id="IPR003661">
    <property type="entry name" value="HisK_dim/P_dom"/>
</dbReference>
<comment type="catalytic activity">
    <reaction evidence="1">
        <text>ATP + protein L-histidine = ADP + protein N-phospho-L-histidine.</text>
        <dbReference type="EC" id="2.7.13.3"/>
    </reaction>
</comment>
<feature type="transmembrane region" description="Helical" evidence="10">
    <location>
        <begin position="90"/>
        <end position="109"/>
    </location>
</feature>
<dbReference type="CDD" id="cd00075">
    <property type="entry name" value="HATPase"/>
    <property type="match status" value="1"/>
</dbReference>
<keyword evidence="10" id="KW-0472">Membrane</keyword>
<keyword evidence="10" id="KW-1133">Transmembrane helix</keyword>
<dbReference type="InterPro" id="IPR003594">
    <property type="entry name" value="HATPase_dom"/>
</dbReference>
<accession>A0ABN6NBF4</accession>
<sequence>MFGWSARDEGPVPTGFEEIQHQELSRLFGRMVWARLLLIPVLLALLCWAAFTDPAPWRRLAAAPLALAISAFVLFEVARYERRGFDRRSIPANLSVAVAALAAVCVVTGGLQSPVIPVLFPVATFVGMFLAPRLAAALLAAQVAFVWGLWALQARTALGAALPLRALEAPRDPATRLLATALFTSLALLVGALFARAARCAFDAMLRRALAAQEEWLRAHADRAEELTALSGEIAHELKNPLASVKGLAGLLAQGAPPGKPAERLAVLRREVDRMQVILDEFLNFSRPVVPLTLAPVELGALCREVAALHEGLAGQRGVRLAASGQAVARCDGRKVKQVIVNLLQNALEASPAGAEVALAASAEGGEAVVRVSDRGPGPDPALSARLFEPGVTTKASGSGLGLTIARALARQHGGELALRPRPGGGAEAELRLPAGSDREGRAA</sequence>
<dbReference type="Pfam" id="PF02518">
    <property type="entry name" value="HATPase_c"/>
    <property type="match status" value="1"/>
</dbReference>
<reference evidence="13" key="1">
    <citation type="journal article" date="2022" name="Int. J. Syst. Evol. Microbiol.">
        <title>Anaeromyxobacter oryzae sp. nov., Anaeromyxobacter diazotrophicus sp. nov. and Anaeromyxobacter paludicola sp. nov., isolated from paddy soils.</title>
        <authorList>
            <person name="Itoh H."/>
            <person name="Xu Z."/>
            <person name="Mise K."/>
            <person name="Masuda Y."/>
            <person name="Ushijima N."/>
            <person name="Hayakawa C."/>
            <person name="Shiratori Y."/>
            <person name="Senoo K."/>
        </authorList>
    </citation>
    <scope>NUCLEOTIDE SEQUENCE [LARGE SCALE GENOMIC DNA]</scope>
    <source>
        <strain evidence="13">Red630</strain>
    </source>
</reference>
<keyword evidence="4" id="KW-0808">Transferase</keyword>
<evidence type="ECO:0000313" key="13">
    <source>
        <dbReference type="Proteomes" id="UP001162734"/>
    </source>
</evidence>
<dbReference type="EMBL" id="AP025592">
    <property type="protein sequence ID" value="BDG10550.1"/>
    <property type="molecule type" value="Genomic_DNA"/>
</dbReference>
<dbReference type="SUPFAM" id="SSF55874">
    <property type="entry name" value="ATPase domain of HSP90 chaperone/DNA topoisomerase II/histidine kinase"/>
    <property type="match status" value="1"/>
</dbReference>
<feature type="transmembrane region" description="Helical" evidence="10">
    <location>
        <begin position="57"/>
        <end position="78"/>
    </location>
</feature>
<evidence type="ECO:0000256" key="3">
    <source>
        <dbReference type="ARBA" id="ARBA00022553"/>
    </source>
</evidence>
<feature type="transmembrane region" description="Helical" evidence="10">
    <location>
        <begin position="138"/>
        <end position="158"/>
    </location>
</feature>
<protein>
    <recommendedName>
        <fullName evidence="2">histidine kinase</fullName>
        <ecNumber evidence="2">2.7.13.3</ecNumber>
    </recommendedName>
</protein>
<evidence type="ECO:0000259" key="11">
    <source>
        <dbReference type="PROSITE" id="PS50109"/>
    </source>
</evidence>
<evidence type="ECO:0000256" key="8">
    <source>
        <dbReference type="ARBA" id="ARBA00023012"/>
    </source>
</evidence>
<keyword evidence="3" id="KW-0597">Phosphoprotein</keyword>
<dbReference type="Pfam" id="PF00512">
    <property type="entry name" value="HisKA"/>
    <property type="match status" value="1"/>
</dbReference>
<dbReference type="PRINTS" id="PR00344">
    <property type="entry name" value="BCTRLSENSOR"/>
</dbReference>
<organism evidence="12 13">
    <name type="scientific">Anaeromyxobacter paludicola</name>
    <dbReference type="NCBI Taxonomy" id="2918171"/>
    <lineage>
        <taxon>Bacteria</taxon>
        <taxon>Pseudomonadati</taxon>
        <taxon>Myxococcota</taxon>
        <taxon>Myxococcia</taxon>
        <taxon>Myxococcales</taxon>
        <taxon>Cystobacterineae</taxon>
        <taxon>Anaeromyxobacteraceae</taxon>
        <taxon>Anaeromyxobacter</taxon>
    </lineage>
</organism>
<dbReference type="Gene3D" id="1.10.287.130">
    <property type="match status" value="1"/>
</dbReference>
<dbReference type="PROSITE" id="PS50109">
    <property type="entry name" value="HIS_KIN"/>
    <property type="match status" value="1"/>
</dbReference>
<dbReference type="EC" id="2.7.13.3" evidence="2"/>
<dbReference type="InterPro" id="IPR005467">
    <property type="entry name" value="His_kinase_dom"/>
</dbReference>
<feature type="transmembrane region" description="Helical" evidence="10">
    <location>
        <begin position="178"/>
        <end position="198"/>
    </location>
</feature>
<evidence type="ECO:0000256" key="5">
    <source>
        <dbReference type="ARBA" id="ARBA00022741"/>
    </source>
</evidence>
<keyword evidence="13" id="KW-1185">Reference proteome</keyword>
<dbReference type="PANTHER" id="PTHR43065">
    <property type="entry name" value="SENSOR HISTIDINE KINASE"/>
    <property type="match status" value="1"/>
</dbReference>
<name>A0ABN6NBF4_9BACT</name>
<keyword evidence="7" id="KW-0067">ATP-binding</keyword>
<keyword evidence="8" id="KW-0902">Two-component regulatory system</keyword>
<dbReference type="SUPFAM" id="SSF47384">
    <property type="entry name" value="Homodimeric domain of signal transducing histidine kinase"/>
    <property type="match status" value="1"/>
</dbReference>
<gene>
    <name evidence="12" type="ORF">AMPC_36630</name>
</gene>
<dbReference type="InterPro" id="IPR036097">
    <property type="entry name" value="HisK_dim/P_sf"/>
</dbReference>
<proteinExistence type="predicted"/>
<dbReference type="SMART" id="SM00388">
    <property type="entry name" value="HisKA"/>
    <property type="match status" value="1"/>
</dbReference>
<dbReference type="CDD" id="cd00082">
    <property type="entry name" value="HisKA"/>
    <property type="match status" value="1"/>
</dbReference>
<keyword evidence="10" id="KW-0812">Transmembrane</keyword>
<evidence type="ECO:0000256" key="1">
    <source>
        <dbReference type="ARBA" id="ARBA00000085"/>
    </source>
</evidence>
<dbReference type="InterPro" id="IPR004358">
    <property type="entry name" value="Sig_transdc_His_kin-like_C"/>
</dbReference>
<keyword evidence="5" id="KW-0547">Nucleotide-binding</keyword>
<dbReference type="PANTHER" id="PTHR43065:SF10">
    <property type="entry name" value="PEROXIDE STRESS-ACTIVATED HISTIDINE KINASE MAK3"/>
    <property type="match status" value="1"/>
</dbReference>
<evidence type="ECO:0000256" key="9">
    <source>
        <dbReference type="SAM" id="MobiDB-lite"/>
    </source>
</evidence>
<feature type="domain" description="Histidine kinase" evidence="11">
    <location>
        <begin position="233"/>
        <end position="437"/>
    </location>
</feature>
<evidence type="ECO:0000256" key="7">
    <source>
        <dbReference type="ARBA" id="ARBA00022840"/>
    </source>
</evidence>
<evidence type="ECO:0000256" key="4">
    <source>
        <dbReference type="ARBA" id="ARBA00022679"/>
    </source>
</evidence>
<evidence type="ECO:0000313" key="12">
    <source>
        <dbReference type="EMBL" id="BDG10550.1"/>
    </source>
</evidence>
<evidence type="ECO:0000256" key="2">
    <source>
        <dbReference type="ARBA" id="ARBA00012438"/>
    </source>
</evidence>
<dbReference type="SMART" id="SM00387">
    <property type="entry name" value="HATPase_c"/>
    <property type="match status" value="1"/>
</dbReference>
<evidence type="ECO:0000256" key="6">
    <source>
        <dbReference type="ARBA" id="ARBA00022777"/>
    </source>
</evidence>
<dbReference type="InterPro" id="IPR036890">
    <property type="entry name" value="HATPase_C_sf"/>
</dbReference>
<dbReference type="Proteomes" id="UP001162734">
    <property type="component" value="Chromosome"/>
</dbReference>
<keyword evidence="6" id="KW-0418">Kinase</keyword>
<feature type="transmembrane region" description="Helical" evidence="10">
    <location>
        <begin position="32"/>
        <end position="51"/>
    </location>
</feature>
<evidence type="ECO:0000256" key="10">
    <source>
        <dbReference type="SAM" id="Phobius"/>
    </source>
</evidence>